<proteinExistence type="predicted"/>
<sequence length="267" mass="29079">MPTWYKDGLLPPNLPVRKEEDTEYILLKDLRLQSVDPTHPFRPPPAPSTSSSNIFQPSDKPLLKPISLLTQPKHFGPPALFYSSRGGHSTAIVDARGCSDDHTNDDTKSALLMGRMGDVKRIEAVDTKDRSVLIAMCQGGVEAVDLGDALLKPADESCTSPPQFNPTVSNMNQRAPFVWRTGTPVAASATSAAATVLSRPKGNYIPKAKLSAGLSAKSPRNRTEFTAGDSVPEFLDEVLFLGRKDDEVYICERNSGSFRILWLCPPS</sequence>
<accession>A0A6A4GQK2</accession>
<protein>
    <submittedName>
        <fullName evidence="2">Uncharacterized protein</fullName>
    </submittedName>
</protein>
<reference evidence="2" key="1">
    <citation type="journal article" date="2019" name="Environ. Microbiol.">
        <title>Fungal ecological strategies reflected in gene transcription - a case study of two litter decomposers.</title>
        <authorList>
            <person name="Barbi F."/>
            <person name="Kohler A."/>
            <person name="Barry K."/>
            <person name="Baskaran P."/>
            <person name="Daum C."/>
            <person name="Fauchery L."/>
            <person name="Ihrmark K."/>
            <person name="Kuo A."/>
            <person name="LaButti K."/>
            <person name="Lipzen A."/>
            <person name="Morin E."/>
            <person name="Grigoriev I.V."/>
            <person name="Henrissat B."/>
            <person name="Lindahl B."/>
            <person name="Martin F."/>
        </authorList>
    </citation>
    <scope>NUCLEOTIDE SEQUENCE</scope>
    <source>
        <strain evidence="2">JB14</strain>
    </source>
</reference>
<dbReference type="Proteomes" id="UP000799118">
    <property type="component" value="Unassembled WGS sequence"/>
</dbReference>
<dbReference type="AlphaFoldDB" id="A0A6A4GQK2"/>
<keyword evidence="3" id="KW-1185">Reference proteome</keyword>
<gene>
    <name evidence="2" type="ORF">BT96DRAFT_1075929</name>
</gene>
<dbReference type="OrthoDB" id="6415790at2759"/>
<name>A0A6A4GQK2_9AGAR</name>
<dbReference type="EMBL" id="ML769771">
    <property type="protein sequence ID" value="KAE9387928.1"/>
    <property type="molecule type" value="Genomic_DNA"/>
</dbReference>
<feature type="region of interest" description="Disordered" evidence="1">
    <location>
        <begin position="35"/>
        <end position="57"/>
    </location>
</feature>
<evidence type="ECO:0000256" key="1">
    <source>
        <dbReference type="SAM" id="MobiDB-lite"/>
    </source>
</evidence>
<organism evidence="2 3">
    <name type="scientific">Gymnopus androsaceus JB14</name>
    <dbReference type="NCBI Taxonomy" id="1447944"/>
    <lineage>
        <taxon>Eukaryota</taxon>
        <taxon>Fungi</taxon>
        <taxon>Dikarya</taxon>
        <taxon>Basidiomycota</taxon>
        <taxon>Agaricomycotina</taxon>
        <taxon>Agaricomycetes</taxon>
        <taxon>Agaricomycetidae</taxon>
        <taxon>Agaricales</taxon>
        <taxon>Marasmiineae</taxon>
        <taxon>Omphalotaceae</taxon>
        <taxon>Gymnopus</taxon>
    </lineage>
</organism>
<evidence type="ECO:0000313" key="2">
    <source>
        <dbReference type="EMBL" id="KAE9387928.1"/>
    </source>
</evidence>
<evidence type="ECO:0000313" key="3">
    <source>
        <dbReference type="Proteomes" id="UP000799118"/>
    </source>
</evidence>